<evidence type="ECO:0000256" key="2">
    <source>
        <dbReference type="ARBA" id="ARBA00022797"/>
    </source>
</evidence>
<evidence type="ECO:0000256" key="3">
    <source>
        <dbReference type="ARBA" id="ARBA00022801"/>
    </source>
</evidence>
<reference evidence="6 7" key="1">
    <citation type="submission" date="2016-10" db="EMBL/GenBank/DDBJ databases">
        <authorList>
            <person name="de Groot N.N."/>
        </authorList>
    </citation>
    <scope>NUCLEOTIDE SEQUENCE [LARGE SCALE GENOMIC DNA]</scope>
    <source>
        <strain evidence="6 7">DSM 21039</strain>
    </source>
</reference>
<accession>A0A1H8JUN2</accession>
<dbReference type="AlphaFoldDB" id="A0A1H8JUN2"/>
<dbReference type="PIRSF" id="PIRSF001112">
    <property type="entry name" value="Epoxide_hydrolase"/>
    <property type="match status" value="1"/>
</dbReference>
<gene>
    <name evidence="6" type="ORF">SAMN04488505_113153</name>
</gene>
<sequence>MQAFNINIAQPVLDNLMQKLQLLRWPDEVQHAGWEYGTNLPYMQELTAYWQQQYSWRQQEAALNRFPHFKTSIDGKDIHFIYARGKGSHPVPIIITHGWPGSFYELLKIVPLLTNSTDLCFDVIIPSIPGFGFSARPQEPGWTLEKTAHLWHKLMTGVLGYSRYAASGTDFGSGITRYLALHYPQQLSGIYLSYVGFPDFNADQSDLTPAEQAYLKERQQWMMREGGYAMIQSTKPQTLSYGLNDSPLGLAAWLIEKFQSLSDCNGVIETRFTKDELLTNIMIYWVTQTIPSSIRTYYENARTPPPLKKGERIEVPAGISLFKGNKPPIEWVERSLNVQHWTDMPRGGHFAAMEEPELLAADMQLFFQAIKNEG</sequence>
<dbReference type="OrthoDB" id="9780765at2"/>
<evidence type="ECO:0000256" key="4">
    <source>
        <dbReference type="PIRSR" id="PIRSR001112-1"/>
    </source>
</evidence>
<dbReference type="GO" id="GO:0004301">
    <property type="term" value="F:epoxide hydrolase activity"/>
    <property type="evidence" value="ECO:0007669"/>
    <property type="project" value="TreeGrafter"/>
</dbReference>
<dbReference type="PANTHER" id="PTHR21661:SF35">
    <property type="entry name" value="EPOXIDE HYDROLASE"/>
    <property type="match status" value="1"/>
</dbReference>
<dbReference type="InterPro" id="IPR016292">
    <property type="entry name" value="Epoxide_hydrolase"/>
</dbReference>
<dbReference type="InterPro" id="IPR000639">
    <property type="entry name" value="Epox_hydrolase-like"/>
</dbReference>
<protein>
    <submittedName>
        <fullName evidence="6">Pimeloyl-ACP methyl ester carboxylesterase</fullName>
    </submittedName>
</protein>
<evidence type="ECO:0000313" key="6">
    <source>
        <dbReference type="EMBL" id="SEN84409.1"/>
    </source>
</evidence>
<name>A0A1H8JUN2_9BACT</name>
<proteinExistence type="inferred from homology"/>
<evidence type="ECO:0000313" key="7">
    <source>
        <dbReference type="Proteomes" id="UP000198984"/>
    </source>
</evidence>
<organism evidence="6 7">
    <name type="scientific">Chitinophaga rupis</name>
    <dbReference type="NCBI Taxonomy" id="573321"/>
    <lineage>
        <taxon>Bacteria</taxon>
        <taxon>Pseudomonadati</taxon>
        <taxon>Bacteroidota</taxon>
        <taxon>Chitinophagia</taxon>
        <taxon>Chitinophagales</taxon>
        <taxon>Chitinophagaceae</taxon>
        <taxon>Chitinophaga</taxon>
    </lineage>
</organism>
<dbReference type="GO" id="GO:0097176">
    <property type="term" value="P:epoxide metabolic process"/>
    <property type="evidence" value="ECO:0007669"/>
    <property type="project" value="TreeGrafter"/>
</dbReference>
<evidence type="ECO:0000256" key="1">
    <source>
        <dbReference type="ARBA" id="ARBA00010088"/>
    </source>
</evidence>
<keyword evidence="7" id="KW-1185">Reference proteome</keyword>
<comment type="similarity">
    <text evidence="1">Belongs to the peptidase S33 family.</text>
</comment>
<feature type="domain" description="Epoxide hydrolase N-terminal" evidence="5">
    <location>
        <begin position="2"/>
        <end position="105"/>
    </location>
</feature>
<dbReference type="EMBL" id="FOBB01000013">
    <property type="protein sequence ID" value="SEN84409.1"/>
    <property type="molecule type" value="Genomic_DNA"/>
</dbReference>
<dbReference type="PRINTS" id="PR00412">
    <property type="entry name" value="EPOXHYDRLASE"/>
</dbReference>
<keyword evidence="3" id="KW-0378">Hydrolase</keyword>
<evidence type="ECO:0000259" key="5">
    <source>
        <dbReference type="Pfam" id="PF06441"/>
    </source>
</evidence>
<keyword evidence="2" id="KW-0058">Aromatic hydrocarbons catabolism</keyword>
<dbReference type="PANTHER" id="PTHR21661">
    <property type="entry name" value="EPOXIDE HYDROLASE 1-RELATED"/>
    <property type="match status" value="1"/>
</dbReference>
<dbReference type="Pfam" id="PF06441">
    <property type="entry name" value="EHN"/>
    <property type="match status" value="1"/>
</dbReference>
<feature type="active site" description="Nucleophile" evidence="4">
    <location>
        <position position="170"/>
    </location>
</feature>
<dbReference type="Gene3D" id="3.40.50.1820">
    <property type="entry name" value="alpha/beta hydrolase"/>
    <property type="match status" value="1"/>
</dbReference>
<dbReference type="RefSeq" id="WP_089921138.1">
    <property type="nucleotide sequence ID" value="NZ_FOBB01000013.1"/>
</dbReference>
<dbReference type="InterPro" id="IPR010497">
    <property type="entry name" value="Epoxide_hydro_N"/>
</dbReference>
<feature type="active site" description="Proton acceptor" evidence="4">
    <location>
        <position position="349"/>
    </location>
</feature>
<dbReference type="STRING" id="573321.SAMN04488505_113153"/>
<dbReference type="InterPro" id="IPR029058">
    <property type="entry name" value="AB_hydrolase_fold"/>
</dbReference>
<feature type="active site" description="Proton donor" evidence="4">
    <location>
        <position position="297"/>
    </location>
</feature>
<dbReference type="Proteomes" id="UP000198984">
    <property type="component" value="Unassembled WGS sequence"/>
</dbReference>
<dbReference type="SUPFAM" id="SSF53474">
    <property type="entry name" value="alpha/beta-Hydrolases"/>
    <property type="match status" value="1"/>
</dbReference>